<dbReference type="InterPro" id="IPR003661">
    <property type="entry name" value="HisK_dim/P_dom"/>
</dbReference>
<proteinExistence type="predicted"/>
<keyword evidence="9" id="KW-0812">Transmembrane</keyword>
<sequence>MRWKIVRHYLTTLILIVFIILFANFIAISVFFNFDRGNKRYELAYRNNPLHITEEFKKYIIFEKDLPKVNNEGLKILNENKCWMQILDTNGNEVLGINTPKDAKKHYAPIELVHSYVYTDAIKNSTLYGSLIENKGYKWTYIIGFSSKRIAKYIAYFTPYKIRDYFLPTIIWFLLITIIAIVFIGYLFSKKLTNPLLDVINGIQSLEEGNYNKKYPKKGLYKEVYESLNNLSNKLNKSEIERKEIEKMREEWITNISHDLKTPLSSIKGYSEILNDNDYEISKKERMKYSSVMLEKCNYMNGLIEDLRLTYRLKNNQLPLQKKEHNLVDILRETIINILNNPKYENRNIEFISKEESIYLNCDEKFLERAFNNIIYNAVVHNDENVKIKVSIENIKEEIIITIKDKGKGIAKEDLSKIFERYYRGTNTGESHKGSGLGMAISKAIIEAHNGKIKIESKIGSGTKVAINFKNY</sequence>
<dbReference type="Gene3D" id="6.10.340.10">
    <property type="match status" value="1"/>
</dbReference>
<evidence type="ECO:0000256" key="9">
    <source>
        <dbReference type="SAM" id="Phobius"/>
    </source>
</evidence>
<dbReference type="Gene3D" id="1.10.287.130">
    <property type="match status" value="1"/>
</dbReference>
<feature type="transmembrane region" description="Helical" evidence="9">
    <location>
        <begin position="165"/>
        <end position="188"/>
    </location>
</feature>
<evidence type="ECO:0000256" key="7">
    <source>
        <dbReference type="ARBA" id="ARBA00023012"/>
    </source>
</evidence>
<dbReference type="OrthoDB" id="368131at2"/>
<dbReference type="SUPFAM" id="SSF55874">
    <property type="entry name" value="ATPase domain of HSP90 chaperone/DNA topoisomerase II/histidine kinase"/>
    <property type="match status" value="1"/>
</dbReference>
<dbReference type="CDD" id="cd00082">
    <property type="entry name" value="HisKA"/>
    <property type="match status" value="1"/>
</dbReference>
<comment type="caution">
    <text evidence="11">The sequence shown here is derived from an EMBL/GenBank/DDBJ whole genome shotgun (WGS) entry which is preliminary data.</text>
</comment>
<evidence type="ECO:0000313" key="11">
    <source>
        <dbReference type="EMBL" id="OFI05051.1"/>
    </source>
</evidence>
<feature type="domain" description="Histidine kinase" evidence="10">
    <location>
        <begin position="255"/>
        <end position="472"/>
    </location>
</feature>
<evidence type="ECO:0000256" key="4">
    <source>
        <dbReference type="ARBA" id="ARBA00022553"/>
    </source>
</evidence>
<dbReference type="AlphaFoldDB" id="A0A1E8EWP0"/>
<evidence type="ECO:0000256" key="3">
    <source>
        <dbReference type="ARBA" id="ARBA00012438"/>
    </source>
</evidence>
<evidence type="ECO:0000256" key="5">
    <source>
        <dbReference type="ARBA" id="ARBA00022679"/>
    </source>
</evidence>
<feature type="coiled-coil region" evidence="8">
    <location>
        <begin position="221"/>
        <end position="255"/>
    </location>
</feature>
<dbReference type="GO" id="GO:0016036">
    <property type="term" value="P:cellular response to phosphate starvation"/>
    <property type="evidence" value="ECO:0007669"/>
    <property type="project" value="TreeGrafter"/>
</dbReference>
<dbReference type="PANTHER" id="PTHR45453:SF1">
    <property type="entry name" value="PHOSPHATE REGULON SENSOR PROTEIN PHOR"/>
    <property type="match status" value="1"/>
</dbReference>
<dbReference type="InterPro" id="IPR036097">
    <property type="entry name" value="HisK_dim/P_sf"/>
</dbReference>
<dbReference type="GO" id="GO:0004721">
    <property type="term" value="F:phosphoprotein phosphatase activity"/>
    <property type="evidence" value="ECO:0007669"/>
    <property type="project" value="TreeGrafter"/>
</dbReference>
<protein>
    <recommendedName>
        <fullName evidence="3">histidine kinase</fullName>
        <ecNumber evidence="3">2.7.13.3</ecNumber>
    </recommendedName>
</protein>
<dbReference type="PROSITE" id="PS50109">
    <property type="entry name" value="HIS_KIN"/>
    <property type="match status" value="1"/>
</dbReference>
<keyword evidence="5 11" id="KW-0808">Transferase</keyword>
<evidence type="ECO:0000259" key="10">
    <source>
        <dbReference type="PROSITE" id="PS50109"/>
    </source>
</evidence>
<evidence type="ECO:0000256" key="8">
    <source>
        <dbReference type="SAM" id="Coils"/>
    </source>
</evidence>
<comment type="catalytic activity">
    <reaction evidence="1">
        <text>ATP + protein L-histidine = ADP + protein N-phospho-L-histidine.</text>
        <dbReference type="EC" id="2.7.13.3"/>
    </reaction>
</comment>
<dbReference type="Pfam" id="PF02518">
    <property type="entry name" value="HATPase_c"/>
    <property type="match status" value="1"/>
</dbReference>
<dbReference type="EC" id="2.7.13.3" evidence="3"/>
<dbReference type="GO" id="GO:0000155">
    <property type="term" value="F:phosphorelay sensor kinase activity"/>
    <property type="evidence" value="ECO:0007669"/>
    <property type="project" value="InterPro"/>
</dbReference>
<dbReference type="PATRIC" id="fig|1121290.3.peg.1945"/>
<keyword evidence="9" id="KW-1133">Transmembrane helix</keyword>
<dbReference type="RefSeq" id="WP_070110892.1">
    <property type="nucleotide sequence ID" value="NZ_LZFO01000034.1"/>
</dbReference>
<evidence type="ECO:0000313" key="12">
    <source>
        <dbReference type="Proteomes" id="UP000175744"/>
    </source>
</evidence>
<dbReference type="InterPro" id="IPR005467">
    <property type="entry name" value="His_kinase_dom"/>
</dbReference>
<dbReference type="EMBL" id="LZFO01000034">
    <property type="protein sequence ID" value="OFI05051.1"/>
    <property type="molecule type" value="Genomic_DNA"/>
</dbReference>
<keyword evidence="8" id="KW-0175">Coiled coil</keyword>
<keyword evidence="6" id="KW-0418">Kinase</keyword>
<dbReference type="SMART" id="SM00387">
    <property type="entry name" value="HATPase_c"/>
    <property type="match status" value="1"/>
</dbReference>
<dbReference type="Gene3D" id="3.30.565.10">
    <property type="entry name" value="Histidine kinase-like ATPase, C-terminal domain"/>
    <property type="match status" value="1"/>
</dbReference>
<comment type="subcellular location">
    <subcellularLocation>
        <location evidence="2">Membrane</location>
    </subcellularLocation>
</comment>
<dbReference type="Proteomes" id="UP000175744">
    <property type="component" value="Unassembled WGS sequence"/>
</dbReference>
<gene>
    <name evidence="11" type="primary">phoR_4</name>
    <name evidence="11" type="ORF">CLOACE_19250</name>
</gene>
<keyword evidence="12" id="KW-1185">Reference proteome</keyword>
<keyword evidence="4" id="KW-0597">Phosphoprotein</keyword>
<accession>A0A1E8EWP0</accession>
<dbReference type="InterPro" id="IPR003594">
    <property type="entry name" value="HATPase_dom"/>
</dbReference>
<dbReference type="InterPro" id="IPR050351">
    <property type="entry name" value="BphY/WalK/GraS-like"/>
</dbReference>
<dbReference type="PANTHER" id="PTHR45453">
    <property type="entry name" value="PHOSPHATE REGULON SENSOR PROTEIN PHOR"/>
    <property type="match status" value="1"/>
</dbReference>
<reference evidence="11 12" key="1">
    <citation type="submission" date="2016-06" db="EMBL/GenBank/DDBJ databases">
        <title>Genome sequence of Clostridium acetireducens DSM 10703.</title>
        <authorList>
            <person name="Poehlein A."/>
            <person name="Fluechter S."/>
            <person name="Duerre P."/>
            <person name="Daniel R."/>
        </authorList>
    </citation>
    <scope>NUCLEOTIDE SEQUENCE [LARGE SCALE GENOMIC DNA]</scope>
    <source>
        <strain evidence="11 12">DSM 10703</strain>
    </source>
</reference>
<evidence type="ECO:0000256" key="2">
    <source>
        <dbReference type="ARBA" id="ARBA00004370"/>
    </source>
</evidence>
<keyword evidence="9" id="KW-0472">Membrane</keyword>
<dbReference type="InterPro" id="IPR004358">
    <property type="entry name" value="Sig_transdc_His_kin-like_C"/>
</dbReference>
<dbReference type="SMART" id="SM00388">
    <property type="entry name" value="HisKA"/>
    <property type="match status" value="1"/>
</dbReference>
<evidence type="ECO:0000256" key="6">
    <source>
        <dbReference type="ARBA" id="ARBA00022777"/>
    </source>
</evidence>
<dbReference type="STRING" id="1121290.CLAOCE_19250"/>
<keyword evidence="7" id="KW-0902">Two-component regulatory system</keyword>
<evidence type="ECO:0000256" key="1">
    <source>
        <dbReference type="ARBA" id="ARBA00000085"/>
    </source>
</evidence>
<feature type="transmembrane region" description="Helical" evidence="9">
    <location>
        <begin position="12"/>
        <end position="34"/>
    </location>
</feature>
<dbReference type="PRINTS" id="PR00344">
    <property type="entry name" value="BCTRLSENSOR"/>
</dbReference>
<name>A0A1E8EWP0_9CLOT</name>
<dbReference type="SUPFAM" id="SSF47384">
    <property type="entry name" value="Homodimeric domain of signal transducing histidine kinase"/>
    <property type="match status" value="1"/>
</dbReference>
<dbReference type="Pfam" id="PF00512">
    <property type="entry name" value="HisKA"/>
    <property type="match status" value="1"/>
</dbReference>
<dbReference type="GO" id="GO:0005886">
    <property type="term" value="C:plasma membrane"/>
    <property type="evidence" value="ECO:0007669"/>
    <property type="project" value="TreeGrafter"/>
</dbReference>
<organism evidence="11 12">
    <name type="scientific">Clostridium acetireducens DSM 10703</name>
    <dbReference type="NCBI Taxonomy" id="1121290"/>
    <lineage>
        <taxon>Bacteria</taxon>
        <taxon>Bacillati</taxon>
        <taxon>Bacillota</taxon>
        <taxon>Clostridia</taxon>
        <taxon>Eubacteriales</taxon>
        <taxon>Clostridiaceae</taxon>
        <taxon>Clostridium</taxon>
    </lineage>
</organism>
<dbReference type="InterPro" id="IPR036890">
    <property type="entry name" value="HATPase_C_sf"/>
</dbReference>